<reference evidence="2" key="2">
    <citation type="submission" date="2020-05" db="UniProtKB">
        <authorList>
            <consortium name="EnsemblMetazoa"/>
        </authorList>
    </citation>
    <scope>IDENTIFICATION</scope>
    <source>
        <strain evidence="2">IAEA</strain>
    </source>
</reference>
<dbReference type="AlphaFoldDB" id="A0A1A9WYF4"/>
<dbReference type="EnsemblMetazoa" id="GBRI037219-RA">
    <property type="protein sequence ID" value="GBRI037219-PA"/>
    <property type="gene ID" value="GBRI037219"/>
</dbReference>
<keyword evidence="1" id="KW-1133">Transmembrane helix</keyword>
<evidence type="ECO:0000313" key="3">
    <source>
        <dbReference type="Proteomes" id="UP000091820"/>
    </source>
</evidence>
<keyword evidence="1" id="KW-0812">Transmembrane</keyword>
<keyword evidence="3" id="KW-1185">Reference proteome</keyword>
<protein>
    <submittedName>
        <fullName evidence="2">Uncharacterized protein</fullName>
    </submittedName>
</protein>
<keyword evidence="1" id="KW-0472">Membrane</keyword>
<sequence length="107" mass="11927">MVGRSTKVALTPFSELGIEGITLDACKQNTTNRDNYTSSHKNCHSHLFKDADVDVTFNKMLNDKCIPFKLNLTFAVFCSVLQCFAVLCSALQCFAVLSSVFVFTKYL</sequence>
<name>A0A1A9WYF4_9MUSC</name>
<dbReference type="Proteomes" id="UP000091820">
    <property type="component" value="Unassembled WGS sequence"/>
</dbReference>
<proteinExistence type="predicted"/>
<organism evidence="2 3">
    <name type="scientific">Glossina brevipalpis</name>
    <dbReference type="NCBI Taxonomy" id="37001"/>
    <lineage>
        <taxon>Eukaryota</taxon>
        <taxon>Metazoa</taxon>
        <taxon>Ecdysozoa</taxon>
        <taxon>Arthropoda</taxon>
        <taxon>Hexapoda</taxon>
        <taxon>Insecta</taxon>
        <taxon>Pterygota</taxon>
        <taxon>Neoptera</taxon>
        <taxon>Endopterygota</taxon>
        <taxon>Diptera</taxon>
        <taxon>Brachycera</taxon>
        <taxon>Muscomorpha</taxon>
        <taxon>Hippoboscoidea</taxon>
        <taxon>Glossinidae</taxon>
        <taxon>Glossina</taxon>
    </lineage>
</organism>
<reference evidence="3" key="1">
    <citation type="submission" date="2014-03" db="EMBL/GenBank/DDBJ databases">
        <authorList>
            <person name="Aksoy S."/>
            <person name="Warren W."/>
            <person name="Wilson R.K."/>
        </authorList>
    </citation>
    <scope>NUCLEOTIDE SEQUENCE [LARGE SCALE GENOMIC DNA]</scope>
    <source>
        <strain evidence="3">IAEA</strain>
    </source>
</reference>
<feature type="transmembrane region" description="Helical" evidence="1">
    <location>
        <begin position="70"/>
        <end position="103"/>
    </location>
</feature>
<accession>A0A1A9WYF4</accession>
<evidence type="ECO:0000256" key="1">
    <source>
        <dbReference type="SAM" id="Phobius"/>
    </source>
</evidence>
<dbReference type="VEuPathDB" id="VectorBase:GBRI037219"/>
<evidence type="ECO:0000313" key="2">
    <source>
        <dbReference type="EnsemblMetazoa" id="GBRI037219-PA"/>
    </source>
</evidence>